<dbReference type="Proteomes" id="UP001408356">
    <property type="component" value="Unassembled WGS sequence"/>
</dbReference>
<evidence type="ECO:0000313" key="2">
    <source>
        <dbReference type="EMBL" id="KAK9413592.1"/>
    </source>
</evidence>
<organism evidence="2 3">
    <name type="scientific">Seiridium unicorne</name>
    <dbReference type="NCBI Taxonomy" id="138068"/>
    <lineage>
        <taxon>Eukaryota</taxon>
        <taxon>Fungi</taxon>
        <taxon>Dikarya</taxon>
        <taxon>Ascomycota</taxon>
        <taxon>Pezizomycotina</taxon>
        <taxon>Sordariomycetes</taxon>
        <taxon>Xylariomycetidae</taxon>
        <taxon>Amphisphaeriales</taxon>
        <taxon>Sporocadaceae</taxon>
        <taxon>Seiridium</taxon>
    </lineage>
</organism>
<comment type="caution">
    <text evidence="2">The sequence shown here is derived from an EMBL/GenBank/DDBJ whole genome shotgun (WGS) entry which is preliminary data.</text>
</comment>
<reference evidence="2 3" key="1">
    <citation type="journal article" date="2024" name="J. Plant Pathol.">
        <title>Sequence and assembly of the genome of Seiridium unicorne, isolate CBS 538.82, causal agent of cypress canker disease.</title>
        <authorList>
            <person name="Scali E."/>
            <person name="Rocca G.D."/>
            <person name="Danti R."/>
            <person name="Garbelotto M."/>
            <person name="Barberini S."/>
            <person name="Baroncelli R."/>
            <person name="Emiliani G."/>
        </authorList>
    </citation>
    <scope>NUCLEOTIDE SEQUENCE [LARGE SCALE GENOMIC DNA]</scope>
    <source>
        <strain evidence="2 3">BM-138-508</strain>
    </source>
</reference>
<dbReference type="EMBL" id="JARVKF010000437">
    <property type="protein sequence ID" value="KAK9413592.1"/>
    <property type="molecule type" value="Genomic_DNA"/>
</dbReference>
<accession>A0ABR2UGC1</accession>
<gene>
    <name evidence="2" type="ORF">SUNI508_11801</name>
</gene>
<feature type="region of interest" description="Disordered" evidence="1">
    <location>
        <begin position="1"/>
        <end position="21"/>
    </location>
</feature>
<name>A0ABR2UGC1_9PEZI</name>
<evidence type="ECO:0000256" key="1">
    <source>
        <dbReference type="SAM" id="MobiDB-lite"/>
    </source>
</evidence>
<evidence type="ECO:0000313" key="3">
    <source>
        <dbReference type="Proteomes" id="UP001408356"/>
    </source>
</evidence>
<sequence>MAYFNSIPNEAANDAMDIDTPDDHFQVKGDEAEDTIMAEADIPLES</sequence>
<proteinExistence type="predicted"/>
<protein>
    <submittedName>
        <fullName evidence="2">Uncharacterized protein</fullName>
    </submittedName>
</protein>
<keyword evidence="3" id="KW-1185">Reference proteome</keyword>